<sequence length="791" mass="85700">MENYAGLGWGGEGAPGDEVFLSFFGIASIGLSCLVALFLYHVVFGIQYLGILNGVAAFVIVGIGVDDVFVFINTYRQATHLEDPQLRMIHTIQTAGKATFFTSLTTAAAYAANVFSQIPAVHDFGLFMSLIVSCCWLAVLFTMPAALGIWSLYMAPLESACQTRCEVDWISPELLRLKWEQLFPGALEAPAVHVSPRPGPQPCLAQCPFLPGLFVSILVLSLVFASRLRPASRAPLLFRPDTNIQVLLDLKYNLSAEGISCITCSGLFQEKPHSLQNNIRTSLEKKKRGSGVSWASRPEATLQVGLLQAASPSRKWMVTTLACDTKRGWKLDFSFYVAAQEQQHTRKLYFAQSHKPPFHGRVCMAPPGCLLSSSPDGPTKGFFYVPSEKAPKARLSATFGFNPCINTGCGKPAVRPLVDTGAMVFVVFGIIGINRTRQVDNHVIGDPVRYSISSFLHMLHPECKGLPEPHLLPGQLSHGAVGVKDGRVQWISMAFESTTYKGKSSFQTYSDYLRWENFLQQQLKMLPEGSALHHGFQTCEHWKQIFMEIIGKRQPLPQGPGTVGSGSPAEGPRFSLAGVQSALYGLALSLLICVAAVAVFTTHVLLLLPVLLSILGIVCLVVTIMYWSGWEMGAVEAISLSILVGSSVDYCVHLVEGYLLAGENLPPHQAEDAHSQRQWRTLEAVRHVGVAIVSSALTTVIATVPLFFCIIAPFAKFGKIVALNTGVSILYTLTVSTALLGIMAPGSFTRTRTSFLKALGAVLLAGALGLGACLLLLRSGYKIPLPNGTSL</sequence>
<gene>
    <name evidence="7" type="ORF">Celaphus_00010953</name>
</gene>
<feature type="domain" description="SSD" evidence="6">
    <location>
        <begin position="44"/>
        <end position="149"/>
    </location>
</feature>
<dbReference type="GO" id="GO:0016020">
    <property type="term" value="C:membrane"/>
    <property type="evidence" value="ECO:0007669"/>
    <property type="project" value="UniProtKB-SubCell"/>
</dbReference>
<evidence type="ECO:0000313" key="8">
    <source>
        <dbReference type="Proteomes" id="UP000242450"/>
    </source>
</evidence>
<dbReference type="Gene3D" id="1.20.1640.10">
    <property type="entry name" value="Multidrug efflux transporter AcrB transmembrane domain"/>
    <property type="match status" value="2"/>
</dbReference>
<accession>A0A212CR80</accession>
<dbReference type="Pfam" id="PF03176">
    <property type="entry name" value="MMPL"/>
    <property type="match status" value="1"/>
</dbReference>
<dbReference type="InterPro" id="IPR053958">
    <property type="entry name" value="HMGCR/SNAP/NPC1-like_SSD"/>
</dbReference>
<dbReference type="Pfam" id="PF22894">
    <property type="entry name" value="DUF7023"/>
    <property type="match status" value="1"/>
</dbReference>
<dbReference type="GO" id="GO:0005737">
    <property type="term" value="C:cytoplasm"/>
    <property type="evidence" value="ECO:0007669"/>
    <property type="project" value="TreeGrafter"/>
</dbReference>
<dbReference type="PROSITE" id="PS50156">
    <property type="entry name" value="SSD"/>
    <property type="match status" value="1"/>
</dbReference>
<feature type="transmembrane region" description="Helical" evidence="5">
    <location>
        <begin position="92"/>
        <end position="112"/>
    </location>
</feature>
<evidence type="ECO:0000313" key="7">
    <source>
        <dbReference type="EMBL" id="OWK08519.1"/>
    </source>
</evidence>
<dbReference type="InterPro" id="IPR004869">
    <property type="entry name" value="MMPL_dom"/>
</dbReference>
<feature type="transmembrane region" description="Helical" evidence="5">
    <location>
        <begin position="582"/>
        <end position="600"/>
    </location>
</feature>
<dbReference type="OrthoDB" id="429851at2759"/>
<feature type="transmembrane region" description="Helical" evidence="5">
    <location>
        <begin position="209"/>
        <end position="228"/>
    </location>
</feature>
<dbReference type="PANTHER" id="PTHR46687">
    <property type="entry name" value="PROTEIN DISPATCHED HOMOLOG 3"/>
    <property type="match status" value="1"/>
</dbReference>
<comment type="subcellular location">
    <subcellularLocation>
        <location evidence="1">Membrane</location>
        <topology evidence="1">Multi-pass membrane protein</topology>
    </subcellularLocation>
</comment>
<evidence type="ECO:0000256" key="4">
    <source>
        <dbReference type="ARBA" id="ARBA00023136"/>
    </source>
</evidence>
<keyword evidence="8" id="KW-1185">Reference proteome</keyword>
<feature type="transmembrane region" description="Helical" evidence="5">
    <location>
        <begin position="50"/>
        <end position="72"/>
    </location>
</feature>
<evidence type="ECO:0000256" key="3">
    <source>
        <dbReference type="ARBA" id="ARBA00022989"/>
    </source>
</evidence>
<feature type="transmembrane region" description="Helical" evidence="5">
    <location>
        <begin position="755"/>
        <end position="777"/>
    </location>
</feature>
<dbReference type="Pfam" id="PF12349">
    <property type="entry name" value="Sterol-sensing"/>
    <property type="match status" value="1"/>
</dbReference>
<keyword evidence="3 5" id="KW-1133">Transmembrane helix</keyword>
<reference evidence="7 8" key="1">
    <citation type="journal article" date="2018" name="Mol. Genet. Genomics">
        <title>The red deer Cervus elaphus genome CerEla1.0: sequencing, annotating, genes, and chromosomes.</title>
        <authorList>
            <person name="Bana N.A."/>
            <person name="Nyiri A."/>
            <person name="Nagy J."/>
            <person name="Frank K."/>
            <person name="Nagy T."/>
            <person name="Steger V."/>
            <person name="Schiller M."/>
            <person name="Lakatos P."/>
            <person name="Sugar L."/>
            <person name="Horn P."/>
            <person name="Barta E."/>
            <person name="Orosz L."/>
        </authorList>
    </citation>
    <scope>NUCLEOTIDE SEQUENCE [LARGE SCALE GENOMIC DNA]</scope>
    <source>
        <strain evidence="7">Hungarian</strain>
    </source>
</reference>
<dbReference type="InterPro" id="IPR042480">
    <property type="entry name" value="DISP3"/>
</dbReference>
<evidence type="ECO:0000256" key="2">
    <source>
        <dbReference type="ARBA" id="ARBA00022692"/>
    </source>
</evidence>
<dbReference type="FunFam" id="1.20.1640.10:FF:000022">
    <property type="entry name" value="Dispatched RND transporter family member 3"/>
    <property type="match status" value="1"/>
</dbReference>
<comment type="caution">
    <text evidence="7">The sequence shown here is derived from an EMBL/GenBank/DDBJ whole genome shotgun (WGS) entry which is preliminary data.</text>
</comment>
<name>A0A212CR80_CEREH</name>
<protein>
    <submittedName>
        <fullName evidence="7">DISP3</fullName>
    </submittedName>
</protein>
<feature type="transmembrane region" description="Helical" evidence="5">
    <location>
        <begin position="688"/>
        <end position="714"/>
    </location>
</feature>
<proteinExistence type="predicted"/>
<feature type="transmembrane region" description="Helical" evidence="5">
    <location>
        <begin position="720"/>
        <end position="743"/>
    </location>
</feature>
<feature type="transmembrane region" description="Helical" evidence="5">
    <location>
        <begin position="124"/>
        <end position="150"/>
    </location>
</feature>
<organism evidence="7 8">
    <name type="scientific">Cervus elaphus hippelaphus</name>
    <name type="common">European red deer</name>
    <dbReference type="NCBI Taxonomy" id="46360"/>
    <lineage>
        <taxon>Eukaryota</taxon>
        <taxon>Metazoa</taxon>
        <taxon>Chordata</taxon>
        <taxon>Craniata</taxon>
        <taxon>Vertebrata</taxon>
        <taxon>Euteleostomi</taxon>
        <taxon>Mammalia</taxon>
        <taxon>Eutheria</taxon>
        <taxon>Laurasiatheria</taxon>
        <taxon>Artiodactyla</taxon>
        <taxon>Ruminantia</taxon>
        <taxon>Pecora</taxon>
        <taxon>Cervidae</taxon>
        <taxon>Cervinae</taxon>
        <taxon>Cervus</taxon>
    </lineage>
</organism>
<keyword evidence="4 5" id="KW-0472">Membrane</keyword>
<evidence type="ECO:0000259" key="6">
    <source>
        <dbReference type="PROSITE" id="PS50156"/>
    </source>
</evidence>
<dbReference type="PANTHER" id="PTHR46687:SF1">
    <property type="entry name" value="PROTEIN DISPATCHED HOMOLOG 3"/>
    <property type="match status" value="1"/>
</dbReference>
<dbReference type="AlphaFoldDB" id="A0A212CR80"/>
<evidence type="ECO:0000256" key="5">
    <source>
        <dbReference type="SAM" id="Phobius"/>
    </source>
</evidence>
<evidence type="ECO:0000256" key="1">
    <source>
        <dbReference type="ARBA" id="ARBA00004141"/>
    </source>
</evidence>
<dbReference type="InterPro" id="IPR000731">
    <property type="entry name" value="SSD"/>
</dbReference>
<dbReference type="InterPro" id="IPR053954">
    <property type="entry name" value="DUF7023"/>
</dbReference>
<feature type="transmembrane region" description="Helical" evidence="5">
    <location>
        <begin position="606"/>
        <end position="627"/>
    </location>
</feature>
<dbReference type="SUPFAM" id="SSF82866">
    <property type="entry name" value="Multidrug efflux transporter AcrB transmembrane domain"/>
    <property type="match status" value="2"/>
</dbReference>
<dbReference type="Proteomes" id="UP000242450">
    <property type="component" value="Chromosome 14"/>
</dbReference>
<keyword evidence="2 5" id="KW-0812">Transmembrane</keyword>
<feature type="transmembrane region" description="Helical" evidence="5">
    <location>
        <begin position="20"/>
        <end position="43"/>
    </location>
</feature>
<dbReference type="EMBL" id="MKHE01000014">
    <property type="protein sequence ID" value="OWK08519.1"/>
    <property type="molecule type" value="Genomic_DNA"/>
</dbReference>